<dbReference type="PROSITE" id="PS50893">
    <property type="entry name" value="ABC_TRANSPORTER_2"/>
    <property type="match status" value="1"/>
</dbReference>
<dbReference type="InterPro" id="IPR036640">
    <property type="entry name" value="ABC1_TM_sf"/>
</dbReference>
<feature type="transmembrane region" description="Helical" evidence="8">
    <location>
        <begin position="142"/>
        <end position="162"/>
    </location>
</feature>
<dbReference type="RefSeq" id="WP_329073922.1">
    <property type="nucleotide sequence ID" value="NZ_CP109495.1"/>
</dbReference>
<evidence type="ECO:0000256" key="8">
    <source>
        <dbReference type="SAM" id="Phobius"/>
    </source>
</evidence>
<name>A0ABZ1ZXQ5_STRNV</name>
<evidence type="ECO:0000259" key="9">
    <source>
        <dbReference type="PROSITE" id="PS50893"/>
    </source>
</evidence>
<dbReference type="InterPro" id="IPR011527">
    <property type="entry name" value="ABC1_TM_dom"/>
</dbReference>
<evidence type="ECO:0000256" key="3">
    <source>
        <dbReference type="ARBA" id="ARBA00022741"/>
    </source>
</evidence>
<dbReference type="Proteomes" id="UP001432209">
    <property type="component" value="Chromosome"/>
</dbReference>
<dbReference type="GO" id="GO:0005524">
    <property type="term" value="F:ATP binding"/>
    <property type="evidence" value="ECO:0007669"/>
    <property type="project" value="UniProtKB-KW"/>
</dbReference>
<keyword evidence="12" id="KW-1185">Reference proteome</keyword>
<keyword evidence="2 8" id="KW-0812">Transmembrane</keyword>
<dbReference type="EMBL" id="CP109495">
    <property type="protein sequence ID" value="WUX50349.1"/>
    <property type="molecule type" value="Genomic_DNA"/>
</dbReference>
<comment type="subcellular location">
    <subcellularLocation>
        <location evidence="1">Cell membrane</location>
        <topology evidence="1">Multi-pass membrane protein</topology>
    </subcellularLocation>
</comment>
<feature type="transmembrane region" description="Helical" evidence="8">
    <location>
        <begin position="66"/>
        <end position="88"/>
    </location>
</feature>
<evidence type="ECO:0000256" key="2">
    <source>
        <dbReference type="ARBA" id="ARBA00022692"/>
    </source>
</evidence>
<keyword evidence="3" id="KW-0547">Nucleotide-binding</keyword>
<gene>
    <name evidence="11" type="ORF">OG442_01585</name>
</gene>
<reference evidence="11" key="1">
    <citation type="submission" date="2022-10" db="EMBL/GenBank/DDBJ databases">
        <title>The complete genomes of actinobacterial strains from the NBC collection.</title>
        <authorList>
            <person name="Joergensen T.S."/>
            <person name="Alvarez Arevalo M."/>
            <person name="Sterndorff E.B."/>
            <person name="Faurdal D."/>
            <person name="Vuksanovic O."/>
            <person name="Mourched A.-S."/>
            <person name="Charusanti P."/>
            <person name="Shaw S."/>
            <person name="Blin K."/>
            <person name="Weber T."/>
        </authorList>
    </citation>
    <scope>NUCLEOTIDE SEQUENCE</scope>
    <source>
        <strain evidence="11">NBC_01432</strain>
    </source>
</reference>
<feature type="domain" description="ABC transporter" evidence="9">
    <location>
        <begin position="340"/>
        <end position="570"/>
    </location>
</feature>
<dbReference type="SMART" id="SM00382">
    <property type="entry name" value="AAA"/>
    <property type="match status" value="1"/>
</dbReference>
<dbReference type="InterPro" id="IPR003439">
    <property type="entry name" value="ABC_transporter-like_ATP-bd"/>
</dbReference>
<evidence type="ECO:0000259" key="10">
    <source>
        <dbReference type="PROSITE" id="PS50929"/>
    </source>
</evidence>
<protein>
    <submittedName>
        <fullName evidence="11">ABC transporter ATP-binding protein/permease</fullName>
    </submittedName>
</protein>
<feature type="transmembrane region" description="Helical" evidence="8">
    <location>
        <begin position="168"/>
        <end position="185"/>
    </location>
</feature>
<dbReference type="Gene3D" id="3.40.50.300">
    <property type="entry name" value="P-loop containing nucleotide triphosphate hydrolases"/>
    <property type="match status" value="1"/>
</dbReference>
<dbReference type="PROSITE" id="PS50929">
    <property type="entry name" value="ABC_TM1F"/>
    <property type="match status" value="1"/>
</dbReference>
<dbReference type="Gene3D" id="1.20.1560.10">
    <property type="entry name" value="ABC transporter type 1, transmembrane domain"/>
    <property type="match status" value="1"/>
</dbReference>
<evidence type="ECO:0000256" key="6">
    <source>
        <dbReference type="ARBA" id="ARBA00023136"/>
    </source>
</evidence>
<organism evidence="11 12">
    <name type="scientific">Streptomyces niveus</name>
    <name type="common">Streptomyces spheroides</name>
    <dbReference type="NCBI Taxonomy" id="193462"/>
    <lineage>
        <taxon>Bacteria</taxon>
        <taxon>Bacillati</taxon>
        <taxon>Actinomycetota</taxon>
        <taxon>Actinomycetes</taxon>
        <taxon>Kitasatosporales</taxon>
        <taxon>Streptomycetaceae</taxon>
        <taxon>Streptomyces</taxon>
    </lineage>
</organism>
<dbReference type="InterPro" id="IPR003593">
    <property type="entry name" value="AAA+_ATPase"/>
</dbReference>
<dbReference type="PANTHER" id="PTHR43394:SF1">
    <property type="entry name" value="ATP-BINDING CASSETTE SUB-FAMILY B MEMBER 10, MITOCHONDRIAL"/>
    <property type="match status" value="1"/>
</dbReference>
<sequence length="620" mass="63893">MKTPPVPQDREVTAAGLLLGAARHSAGLTTAVFLCSAASAAASLALPAVLGRTLDLLLRRSPDADPWLLACAAVIVAEVLLDASVALLGGTTSARSAEWLRTRGVGRLLAAWPGHAARFPPGDVAVRLTANATEASTAPVSAATLGASLLAPVGAVVALFLIDPWTAVTFLAGLPVLLLVLRAFARGSSDSVASYQRAQADIATRLVEALAGARTIAAAGTEARDRDRILAPLPELAAQGRRMWRIHGAAVARSGVLMPLLTTVVLAVGGIRLASGDMSVGDLLAASRYAALAAGVGTAAGLLGSLIRSRSAARRAAELMALPAMTYGARTLPPDGRGTLELRGVSVRREDRTVLAGVDLTIPGGTSVAVVGRSGAGKSTLAAVAGRLTEPDGGTVLLDGVPLGALRRDVLRREVGHAFERPVLFGATLGEALAGGSPMPEERVRTAARAASADAFVRLLPHGYATPPQAAPLSGGELQRLGLARAFARAGRLLVLDDATSSLDTVTERQVEAALARDVRHGTRLIVAHRLSSAARCDLVVWLEDGRVRATGPHEELWRSGEYRALFAPPEHASAVASAAASKTEPYPCRAPVAARAVPLPHRHATEPAPAADTAERADR</sequence>
<evidence type="ECO:0000256" key="4">
    <source>
        <dbReference type="ARBA" id="ARBA00022840"/>
    </source>
</evidence>
<dbReference type="Pfam" id="PF00005">
    <property type="entry name" value="ABC_tran"/>
    <property type="match status" value="1"/>
</dbReference>
<evidence type="ECO:0000313" key="11">
    <source>
        <dbReference type="EMBL" id="WUX50349.1"/>
    </source>
</evidence>
<feature type="region of interest" description="Disordered" evidence="7">
    <location>
        <begin position="598"/>
        <end position="620"/>
    </location>
</feature>
<proteinExistence type="predicted"/>
<keyword evidence="4 11" id="KW-0067">ATP-binding</keyword>
<dbReference type="CDD" id="cd03228">
    <property type="entry name" value="ABCC_MRP_Like"/>
    <property type="match status" value="1"/>
</dbReference>
<evidence type="ECO:0000256" key="5">
    <source>
        <dbReference type="ARBA" id="ARBA00022989"/>
    </source>
</evidence>
<feature type="domain" description="ABC transmembrane type-1" evidence="10">
    <location>
        <begin position="31"/>
        <end position="308"/>
    </location>
</feature>
<feature type="transmembrane region" description="Helical" evidence="8">
    <location>
        <begin position="286"/>
        <end position="307"/>
    </location>
</feature>
<feature type="transmembrane region" description="Helical" evidence="8">
    <location>
        <begin position="250"/>
        <end position="274"/>
    </location>
</feature>
<dbReference type="SUPFAM" id="SSF90123">
    <property type="entry name" value="ABC transporter transmembrane region"/>
    <property type="match status" value="1"/>
</dbReference>
<dbReference type="InterPro" id="IPR039421">
    <property type="entry name" value="Type_1_exporter"/>
</dbReference>
<dbReference type="SUPFAM" id="SSF52540">
    <property type="entry name" value="P-loop containing nucleoside triphosphate hydrolases"/>
    <property type="match status" value="1"/>
</dbReference>
<dbReference type="InterPro" id="IPR027417">
    <property type="entry name" value="P-loop_NTPase"/>
</dbReference>
<dbReference type="PROSITE" id="PS00211">
    <property type="entry name" value="ABC_TRANSPORTER_1"/>
    <property type="match status" value="1"/>
</dbReference>
<dbReference type="PANTHER" id="PTHR43394">
    <property type="entry name" value="ATP-DEPENDENT PERMEASE MDL1, MITOCHONDRIAL"/>
    <property type="match status" value="1"/>
</dbReference>
<evidence type="ECO:0000256" key="7">
    <source>
        <dbReference type="SAM" id="MobiDB-lite"/>
    </source>
</evidence>
<evidence type="ECO:0000256" key="1">
    <source>
        <dbReference type="ARBA" id="ARBA00004651"/>
    </source>
</evidence>
<dbReference type="Pfam" id="PF00664">
    <property type="entry name" value="ABC_membrane"/>
    <property type="match status" value="1"/>
</dbReference>
<accession>A0ABZ1ZXQ5</accession>
<keyword evidence="6 8" id="KW-0472">Membrane</keyword>
<keyword evidence="5 8" id="KW-1133">Transmembrane helix</keyword>
<dbReference type="InterPro" id="IPR017871">
    <property type="entry name" value="ABC_transporter-like_CS"/>
</dbReference>
<feature type="transmembrane region" description="Helical" evidence="8">
    <location>
        <begin position="26"/>
        <end position="46"/>
    </location>
</feature>
<evidence type="ECO:0000313" key="12">
    <source>
        <dbReference type="Proteomes" id="UP001432209"/>
    </source>
</evidence>